<dbReference type="GO" id="GO:0005737">
    <property type="term" value="C:cytoplasm"/>
    <property type="evidence" value="ECO:0000318"/>
    <property type="project" value="GO_Central"/>
</dbReference>
<evidence type="ECO:0000259" key="9">
    <source>
        <dbReference type="PROSITE" id="PS51144"/>
    </source>
</evidence>
<proteinExistence type="inferred from homology"/>
<evidence type="ECO:0000256" key="1">
    <source>
        <dbReference type="ARBA" id="ARBA00001947"/>
    </source>
</evidence>
<gene>
    <name evidence="11" type="primary">LOC496283</name>
</gene>
<dbReference type="GO" id="GO:0045177">
    <property type="term" value="C:apical part of cell"/>
    <property type="evidence" value="ECO:0000318"/>
    <property type="project" value="GO_Central"/>
</dbReference>
<dbReference type="EC" id="4.2.1.1" evidence="3 8"/>
<dbReference type="PANTHER" id="PTHR18952">
    <property type="entry name" value="CARBONIC ANHYDRASE"/>
    <property type="match status" value="1"/>
</dbReference>
<dbReference type="PROSITE" id="PS00162">
    <property type="entry name" value="ALPHA_CA_1"/>
    <property type="match status" value="1"/>
</dbReference>
<dbReference type="RefSeq" id="XP_041423150.1">
    <property type="nucleotide sequence ID" value="XM_041567216.1"/>
</dbReference>
<name>A0A8J1L3I9_XENLA</name>
<evidence type="ECO:0000256" key="8">
    <source>
        <dbReference type="RuleBase" id="RU367011"/>
    </source>
</evidence>
<evidence type="ECO:0000256" key="2">
    <source>
        <dbReference type="ARBA" id="ARBA00010718"/>
    </source>
</evidence>
<evidence type="ECO:0000256" key="5">
    <source>
        <dbReference type="ARBA" id="ARBA00022833"/>
    </source>
</evidence>
<keyword evidence="4 8" id="KW-0479">Metal-binding</keyword>
<dbReference type="GeneID" id="496283"/>
<organism evidence="10 11">
    <name type="scientific">Xenopus laevis</name>
    <name type="common">African clawed frog</name>
    <dbReference type="NCBI Taxonomy" id="8355"/>
    <lineage>
        <taxon>Eukaryota</taxon>
        <taxon>Metazoa</taxon>
        <taxon>Chordata</taxon>
        <taxon>Craniata</taxon>
        <taxon>Vertebrata</taxon>
        <taxon>Euteleostomi</taxon>
        <taxon>Amphibia</taxon>
        <taxon>Batrachia</taxon>
        <taxon>Anura</taxon>
        <taxon>Pipoidea</taxon>
        <taxon>Pipidae</taxon>
        <taxon>Xenopodinae</taxon>
        <taxon>Xenopus</taxon>
        <taxon>Xenopus</taxon>
    </lineage>
</organism>
<keyword evidence="5 8" id="KW-0862">Zinc</keyword>
<dbReference type="InterPro" id="IPR001148">
    <property type="entry name" value="CA_dom"/>
</dbReference>
<dbReference type="AlphaFoldDB" id="A0A8J1L3I9"/>
<feature type="domain" description="Alpha-carbonic anhydrase" evidence="9">
    <location>
        <begin position="1"/>
        <end position="261"/>
    </location>
</feature>
<comment type="catalytic activity">
    <reaction evidence="7 8">
        <text>hydrogencarbonate + H(+) = CO2 + H2O</text>
        <dbReference type="Rhea" id="RHEA:10748"/>
        <dbReference type="ChEBI" id="CHEBI:15377"/>
        <dbReference type="ChEBI" id="CHEBI:15378"/>
        <dbReference type="ChEBI" id="CHEBI:16526"/>
        <dbReference type="ChEBI" id="CHEBI:17544"/>
        <dbReference type="EC" id="4.2.1.1"/>
    </reaction>
</comment>
<protein>
    <recommendedName>
        <fullName evidence="3 8">Carbonic anhydrase</fullName>
        <ecNumber evidence="3 8">4.2.1.1</ecNumber>
    </recommendedName>
</protein>
<dbReference type="GO" id="GO:0005886">
    <property type="term" value="C:plasma membrane"/>
    <property type="evidence" value="ECO:0000318"/>
    <property type="project" value="GO_Central"/>
</dbReference>
<dbReference type="SMART" id="SM01057">
    <property type="entry name" value="Carb_anhydrase"/>
    <property type="match status" value="1"/>
</dbReference>
<dbReference type="GO" id="GO:0004089">
    <property type="term" value="F:carbonate dehydratase activity"/>
    <property type="evidence" value="ECO:0000318"/>
    <property type="project" value="GO_Central"/>
</dbReference>
<dbReference type="OrthoDB" id="429145at2759"/>
<evidence type="ECO:0000256" key="3">
    <source>
        <dbReference type="ARBA" id="ARBA00012925"/>
    </source>
</evidence>
<sequence>MKPRSSAALIQHKMGLHNSHHKPCPTHLQSPINIHTRTAKYDPSLKPLKFSYDPKTAKRIVNVGHCFNVEFEDTCDRSVLGEGPLTGYYRLCQFHFHWGSSDKDGSEHNIDGKLYPAELHIVHWNSKKYTSFEEAAQHSDGVAVVGVFLKLGDTNPVLESIIQNLDRVKTKGKTCPFTEFDLTDLLPKDLNYWTYMGSLTTKPYFECVTWIILQEAITVSSEQLEQFRRLQCTSENENPSFILENHRPVQPLDHRVVRSSCPVKHKLFHSWQQGFL</sequence>
<accession>A0A8J1L3I9</accession>
<evidence type="ECO:0000256" key="6">
    <source>
        <dbReference type="ARBA" id="ARBA00023239"/>
    </source>
</evidence>
<evidence type="ECO:0000313" key="11">
    <source>
        <dbReference type="RefSeq" id="XP_041423150.1"/>
    </source>
</evidence>
<evidence type="ECO:0000256" key="7">
    <source>
        <dbReference type="ARBA" id="ARBA00048348"/>
    </source>
</evidence>
<dbReference type="CTD" id="496283"/>
<dbReference type="InterPro" id="IPR036398">
    <property type="entry name" value="CA_dom_sf"/>
</dbReference>
<dbReference type="InterPro" id="IPR023561">
    <property type="entry name" value="Carbonic_anhydrase_a-class"/>
</dbReference>
<reference evidence="11" key="1">
    <citation type="submission" date="2025-08" db="UniProtKB">
        <authorList>
            <consortium name="RefSeq"/>
        </authorList>
    </citation>
    <scope>IDENTIFICATION</scope>
    <source>
        <strain evidence="11">J_2021</strain>
        <tissue evidence="11">Erythrocytes</tissue>
    </source>
</reference>
<dbReference type="GO" id="GO:0008270">
    <property type="term" value="F:zinc ion binding"/>
    <property type="evidence" value="ECO:0007669"/>
    <property type="project" value="UniProtKB-UniRule"/>
</dbReference>
<comment type="similarity">
    <text evidence="2 8">Belongs to the alpha-carbonic anhydrase family.</text>
</comment>
<dbReference type="InterPro" id="IPR018338">
    <property type="entry name" value="Carbonic_anhydrase_a-class_CS"/>
</dbReference>
<keyword evidence="10" id="KW-1185">Reference proteome</keyword>
<dbReference type="Proteomes" id="UP000186698">
    <property type="component" value="Chromosome 6S"/>
</dbReference>
<dbReference type="PANTHER" id="PTHR18952:SF120">
    <property type="entry name" value="CARBONIC ANHYDRASE 2"/>
    <property type="match status" value="1"/>
</dbReference>
<dbReference type="Pfam" id="PF00194">
    <property type="entry name" value="Carb_anhydrase"/>
    <property type="match status" value="1"/>
</dbReference>
<evidence type="ECO:0000256" key="4">
    <source>
        <dbReference type="ARBA" id="ARBA00022723"/>
    </source>
</evidence>
<comment type="cofactor">
    <cofactor evidence="1 8">
        <name>Zn(2+)</name>
        <dbReference type="ChEBI" id="CHEBI:29105"/>
    </cofactor>
</comment>
<dbReference type="SUPFAM" id="SSF51069">
    <property type="entry name" value="Carbonic anhydrase"/>
    <property type="match status" value="1"/>
</dbReference>
<dbReference type="Gene3D" id="3.10.200.10">
    <property type="entry name" value="Alpha carbonic anhydrase"/>
    <property type="match status" value="1"/>
</dbReference>
<comment type="function">
    <text evidence="8">Reversible hydration of carbon dioxide.</text>
</comment>
<keyword evidence="6 8" id="KW-0456">Lyase</keyword>
<evidence type="ECO:0000313" key="10">
    <source>
        <dbReference type="Proteomes" id="UP000186698"/>
    </source>
</evidence>
<dbReference type="PROSITE" id="PS51144">
    <property type="entry name" value="ALPHA_CA_2"/>
    <property type="match status" value="1"/>
</dbReference>